<feature type="region of interest" description="Disordered" evidence="7">
    <location>
        <begin position="72"/>
        <end position="98"/>
    </location>
</feature>
<dbReference type="InterPro" id="IPR009056">
    <property type="entry name" value="Cyt_c-like_dom"/>
</dbReference>
<feature type="region of interest" description="Disordered" evidence="7">
    <location>
        <begin position="1"/>
        <end position="21"/>
    </location>
</feature>
<dbReference type="Proteomes" id="UP000469385">
    <property type="component" value="Unassembled WGS sequence"/>
</dbReference>
<dbReference type="InterPro" id="IPR051395">
    <property type="entry name" value="Cytochrome_c_Peroxidase/MauG"/>
</dbReference>
<evidence type="ECO:0000256" key="5">
    <source>
        <dbReference type="ARBA" id="ARBA00023004"/>
    </source>
</evidence>
<dbReference type="SUPFAM" id="SSF46626">
    <property type="entry name" value="Cytochrome c"/>
    <property type="match status" value="2"/>
</dbReference>
<dbReference type="InterPro" id="IPR036909">
    <property type="entry name" value="Cyt_c-like_dom_sf"/>
</dbReference>
<keyword evidence="10" id="KW-1185">Reference proteome</keyword>
<evidence type="ECO:0000256" key="1">
    <source>
        <dbReference type="ARBA" id="ARBA00004196"/>
    </source>
</evidence>
<gene>
    <name evidence="9" type="ORF">GON04_20150</name>
</gene>
<feature type="compositionally biased region" description="Gly residues" evidence="7">
    <location>
        <begin position="691"/>
        <end position="703"/>
    </location>
</feature>
<feature type="region of interest" description="Disordered" evidence="7">
    <location>
        <begin position="782"/>
        <end position="820"/>
    </location>
</feature>
<accession>A0A6N8IXP2</accession>
<dbReference type="PROSITE" id="PS51007">
    <property type="entry name" value="CYTC"/>
    <property type="match status" value="1"/>
</dbReference>
<reference evidence="9 10" key="1">
    <citation type="submission" date="2019-12" db="EMBL/GenBank/DDBJ databases">
        <authorList>
            <person name="Huq M.A."/>
        </authorList>
    </citation>
    <scope>NUCLEOTIDE SEQUENCE [LARGE SCALE GENOMIC DNA]</scope>
    <source>
        <strain evidence="9 10">MAH-25</strain>
    </source>
</reference>
<dbReference type="PANTHER" id="PTHR30600">
    <property type="entry name" value="CYTOCHROME C PEROXIDASE-RELATED"/>
    <property type="match status" value="1"/>
</dbReference>
<evidence type="ECO:0000256" key="3">
    <source>
        <dbReference type="ARBA" id="ARBA00022723"/>
    </source>
</evidence>
<dbReference type="RefSeq" id="WP_157399794.1">
    <property type="nucleotide sequence ID" value="NZ_WSEL01000009.1"/>
</dbReference>
<dbReference type="Pfam" id="PF03150">
    <property type="entry name" value="CCP_MauG"/>
    <property type="match status" value="1"/>
</dbReference>
<keyword evidence="4" id="KW-0560">Oxidoreductase</keyword>
<keyword evidence="2 6" id="KW-0349">Heme</keyword>
<dbReference type="GO" id="GO:0020037">
    <property type="term" value="F:heme binding"/>
    <property type="evidence" value="ECO:0007669"/>
    <property type="project" value="InterPro"/>
</dbReference>
<organism evidence="9 10">
    <name type="scientific">Ramlibacter pinisoli</name>
    <dbReference type="NCBI Taxonomy" id="2682844"/>
    <lineage>
        <taxon>Bacteria</taxon>
        <taxon>Pseudomonadati</taxon>
        <taxon>Pseudomonadota</taxon>
        <taxon>Betaproteobacteria</taxon>
        <taxon>Burkholderiales</taxon>
        <taxon>Comamonadaceae</taxon>
        <taxon>Ramlibacter</taxon>
    </lineage>
</organism>
<dbReference type="GO" id="GO:0009055">
    <property type="term" value="F:electron transfer activity"/>
    <property type="evidence" value="ECO:0007669"/>
    <property type="project" value="InterPro"/>
</dbReference>
<evidence type="ECO:0000256" key="2">
    <source>
        <dbReference type="ARBA" id="ARBA00022617"/>
    </source>
</evidence>
<proteinExistence type="predicted"/>
<comment type="caution">
    <text evidence="9">The sequence shown here is derived from an EMBL/GenBank/DDBJ whole genome shotgun (WGS) entry which is preliminary data.</text>
</comment>
<dbReference type="InterPro" id="IPR004852">
    <property type="entry name" value="Di-haem_cyt_c_peroxidsae"/>
</dbReference>
<feature type="compositionally biased region" description="Basic and acidic residues" evidence="7">
    <location>
        <begin position="802"/>
        <end position="820"/>
    </location>
</feature>
<sequence>MTTIQPATPRPAKRSPAGARGAAPWQRALLLVLATTMVVSPVSARGPGRPGIADLVEEPDVLPARITRKTANLAASLDPTQRLPGNPSVPGSSVDASGEQPLTVSIDAIRGSPETMTMGQTVISDSGELMVPLQGVAATATVGGRPAIPAVNAHIGTVDLVPPLVSLKATPIPPVTGIEQFVRDRSAAIALGKALFWDAKVGSDGQACASCHFSAGADNRLKNQLNPGQRGSDNLFNRTFTGEGGPNYVLKPEDFPFLRLLNPLDRNSAITFQTNDVVSSQGTFAGDFMGLASGGTEKCGNRPVDEFSVHGILTRRVAPRNAPTVINAVFNYRNFWDGRANNTFNGNNPFGERDPDARVLQRQGQGQAAWVRIHLPNASLASQAVGPALSDFEMSCANKTFPYLGRKMIPLRALSGQKVHAEDSVLAPLRDSTGVGLTQTYEQMIKAAFLPEWWSAPGTYAGFSQMESNFSMLWGLAIMLYETTLVSDEAPIDRFVGWSGSPPDPNALSVQERRGLAIFRGGKATCVSCHRGAEFTSAGSGLQQTRGETNLVEQMFVGRGTLGLYDSGFYNIGVRPTAEDVGVGGTDPFGNSLSFSRQYLARLGGQPAPDRFLVDPCLFSVKSHAFSCWLPPSPALSRVGVDGAFKVPSLRNIALTQPYFHNGSRFTLEQVVEFYNRGGDRRGPDGNDTTGFGGATAPNGGGSNVHPAIRPLGLTPAEKNDLVAFLRNALTDRRVACERAPFDHPALRIPNGHSGTTTKLTAVRNDIKAVDEFIDLPEVGAKGVAPRPCMKDDLGTPFVEAKQADVKGDKKDDKEPKKEK</sequence>
<dbReference type="GO" id="GO:0030313">
    <property type="term" value="C:cell envelope"/>
    <property type="evidence" value="ECO:0007669"/>
    <property type="project" value="UniProtKB-SubCell"/>
</dbReference>
<dbReference type="GO" id="GO:0004130">
    <property type="term" value="F:cytochrome-c peroxidase activity"/>
    <property type="evidence" value="ECO:0007669"/>
    <property type="project" value="TreeGrafter"/>
</dbReference>
<protein>
    <submittedName>
        <fullName evidence="9">Cytochrome-c peroxidase</fullName>
    </submittedName>
</protein>
<keyword evidence="5 6" id="KW-0408">Iron</keyword>
<feature type="compositionally biased region" description="Polar residues" evidence="7">
    <location>
        <begin position="89"/>
        <end position="98"/>
    </location>
</feature>
<evidence type="ECO:0000313" key="9">
    <source>
        <dbReference type="EMBL" id="MVQ31781.1"/>
    </source>
</evidence>
<keyword evidence="3 6" id="KW-0479">Metal-binding</keyword>
<evidence type="ECO:0000256" key="4">
    <source>
        <dbReference type="ARBA" id="ARBA00023002"/>
    </source>
</evidence>
<evidence type="ECO:0000313" key="10">
    <source>
        <dbReference type="Proteomes" id="UP000469385"/>
    </source>
</evidence>
<name>A0A6N8IXP2_9BURK</name>
<dbReference type="GO" id="GO:0046872">
    <property type="term" value="F:metal ion binding"/>
    <property type="evidence" value="ECO:0007669"/>
    <property type="project" value="UniProtKB-KW"/>
</dbReference>
<dbReference type="AlphaFoldDB" id="A0A6N8IXP2"/>
<dbReference type="EMBL" id="WSEL01000009">
    <property type="protein sequence ID" value="MVQ31781.1"/>
    <property type="molecule type" value="Genomic_DNA"/>
</dbReference>
<feature type="domain" description="Cytochrome c" evidence="8">
    <location>
        <begin position="187"/>
        <end position="277"/>
    </location>
</feature>
<comment type="subcellular location">
    <subcellularLocation>
        <location evidence="1">Cell envelope</location>
    </subcellularLocation>
</comment>
<evidence type="ECO:0000259" key="8">
    <source>
        <dbReference type="PROSITE" id="PS51007"/>
    </source>
</evidence>
<keyword evidence="9" id="KW-0575">Peroxidase</keyword>
<evidence type="ECO:0000256" key="6">
    <source>
        <dbReference type="PROSITE-ProRule" id="PRU00433"/>
    </source>
</evidence>
<evidence type="ECO:0000256" key="7">
    <source>
        <dbReference type="SAM" id="MobiDB-lite"/>
    </source>
</evidence>
<dbReference type="Gene3D" id="1.10.760.10">
    <property type="entry name" value="Cytochrome c-like domain"/>
    <property type="match status" value="2"/>
</dbReference>
<feature type="region of interest" description="Disordered" evidence="7">
    <location>
        <begin position="680"/>
        <end position="704"/>
    </location>
</feature>